<keyword evidence="3 5" id="KW-0371">Homeobox</keyword>
<evidence type="ECO:0000313" key="8">
    <source>
        <dbReference type="EMBL" id="KAB7499970.1"/>
    </source>
</evidence>
<dbReference type="Pfam" id="PF00046">
    <property type="entry name" value="Homeodomain"/>
    <property type="match status" value="1"/>
</dbReference>
<dbReference type="GO" id="GO:0005634">
    <property type="term" value="C:nucleus"/>
    <property type="evidence" value="ECO:0007669"/>
    <property type="project" value="UniProtKB-SubCell"/>
</dbReference>
<evidence type="ECO:0000256" key="1">
    <source>
        <dbReference type="ARBA" id="ARBA00004123"/>
    </source>
</evidence>
<evidence type="ECO:0000256" key="2">
    <source>
        <dbReference type="ARBA" id="ARBA00023125"/>
    </source>
</evidence>
<keyword evidence="4 5" id="KW-0539">Nucleus</keyword>
<dbReference type="PROSITE" id="PS00027">
    <property type="entry name" value="HOMEOBOX_1"/>
    <property type="match status" value="1"/>
</dbReference>
<comment type="caution">
    <text evidence="8">The sequence shown here is derived from an EMBL/GenBank/DDBJ whole genome shotgun (WGS) entry which is preliminary data.</text>
</comment>
<keyword evidence="9" id="KW-1185">Reference proteome</keyword>
<evidence type="ECO:0000259" key="7">
    <source>
        <dbReference type="PROSITE" id="PS50071"/>
    </source>
</evidence>
<dbReference type="InterPro" id="IPR017970">
    <property type="entry name" value="Homeobox_CS"/>
</dbReference>
<feature type="DNA-binding region" description="Homeobox" evidence="5">
    <location>
        <begin position="191"/>
        <end position="250"/>
    </location>
</feature>
<dbReference type="AlphaFoldDB" id="A0A5N5T4R6"/>
<evidence type="ECO:0000313" key="9">
    <source>
        <dbReference type="Proteomes" id="UP000326759"/>
    </source>
</evidence>
<dbReference type="InterPro" id="IPR001356">
    <property type="entry name" value="HD"/>
</dbReference>
<dbReference type="Gene3D" id="1.10.10.60">
    <property type="entry name" value="Homeodomain-like"/>
    <property type="match status" value="1"/>
</dbReference>
<dbReference type="InterPro" id="IPR009057">
    <property type="entry name" value="Homeodomain-like_sf"/>
</dbReference>
<dbReference type="PANTHER" id="PTHR47421">
    <property type="entry name" value="GS HOMEOBOX 2"/>
    <property type="match status" value="1"/>
</dbReference>
<dbReference type="SUPFAM" id="SSF46689">
    <property type="entry name" value="Homeodomain-like"/>
    <property type="match status" value="1"/>
</dbReference>
<dbReference type="CDD" id="cd00086">
    <property type="entry name" value="homeodomain"/>
    <property type="match status" value="1"/>
</dbReference>
<accession>A0A5N5T4R6</accession>
<reference evidence="8 9" key="1">
    <citation type="journal article" date="2019" name="PLoS Biol.">
        <title>Sex chromosomes control vertical transmission of feminizing Wolbachia symbionts in an isopod.</title>
        <authorList>
            <person name="Becking T."/>
            <person name="Chebbi M.A."/>
            <person name="Giraud I."/>
            <person name="Moumen B."/>
            <person name="Laverre T."/>
            <person name="Caubet Y."/>
            <person name="Peccoud J."/>
            <person name="Gilbert C."/>
            <person name="Cordaux R."/>
        </authorList>
    </citation>
    <scope>NUCLEOTIDE SEQUENCE [LARGE SCALE GENOMIC DNA]</scope>
    <source>
        <strain evidence="8">ANa2</strain>
        <tissue evidence="8">Whole body excluding digestive tract and cuticle</tissue>
    </source>
</reference>
<dbReference type="PANTHER" id="PTHR47421:SF2">
    <property type="entry name" value="GS HOMEOBOX 1"/>
    <property type="match status" value="1"/>
</dbReference>
<dbReference type="PRINTS" id="PR00024">
    <property type="entry name" value="HOMEOBOX"/>
</dbReference>
<protein>
    <submittedName>
        <fullName evidence="8">GS homeobox 1</fullName>
    </submittedName>
</protein>
<evidence type="ECO:0000256" key="5">
    <source>
        <dbReference type="PROSITE-ProRule" id="PRU00108"/>
    </source>
</evidence>
<dbReference type="GO" id="GO:1990837">
    <property type="term" value="F:sequence-specific double-stranded DNA binding"/>
    <property type="evidence" value="ECO:0007669"/>
    <property type="project" value="TreeGrafter"/>
</dbReference>
<organism evidence="8 9">
    <name type="scientific">Armadillidium nasatum</name>
    <dbReference type="NCBI Taxonomy" id="96803"/>
    <lineage>
        <taxon>Eukaryota</taxon>
        <taxon>Metazoa</taxon>
        <taxon>Ecdysozoa</taxon>
        <taxon>Arthropoda</taxon>
        <taxon>Crustacea</taxon>
        <taxon>Multicrustacea</taxon>
        <taxon>Malacostraca</taxon>
        <taxon>Eumalacostraca</taxon>
        <taxon>Peracarida</taxon>
        <taxon>Isopoda</taxon>
        <taxon>Oniscidea</taxon>
        <taxon>Crinocheta</taxon>
        <taxon>Armadillidiidae</taxon>
        <taxon>Armadillidium</taxon>
    </lineage>
</organism>
<dbReference type="InterPro" id="IPR020479">
    <property type="entry name" value="HD_metazoa"/>
</dbReference>
<dbReference type="Proteomes" id="UP000326759">
    <property type="component" value="Unassembled WGS sequence"/>
</dbReference>
<dbReference type="EMBL" id="SEYY01015847">
    <property type="protein sequence ID" value="KAB7499970.1"/>
    <property type="molecule type" value="Genomic_DNA"/>
</dbReference>
<dbReference type="InterPro" id="IPR042191">
    <property type="entry name" value="GSH1/2"/>
</dbReference>
<name>A0A5N5T4R6_9CRUS</name>
<comment type="subcellular location">
    <subcellularLocation>
        <location evidence="1 5 6">Nucleus</location>
    </subcellularLocation>
</comment>
<evidence type="ECO:0000256" key="4">
    <source>
        <dbReference type="ARBA" id="ARBA00023242"/>
    </source>
</evidence>
<evidence type="ECO:0000256" key="3">
    <source>
        <dbReference type="ARBA" id="ARBA00023155"/>
    </source>
</evidence>
<dbReference type="SMART" id="SM00389">
    <property type="entry name" value="HOX"/>
    <property type="match status" value="1"/>
</dbReference>
<sequence length="414" mass="46924">MQVPTKVPVFQSQLRVPLTMSRSFLVDSLITPRSPPEGEVPRSFASQDIRRSAYLSPLMYPQGLYPPQACPVGKHTDFLSLYSCRSCVPIPFHPGLTTALKQSPSQLALQAALAPSITPTLTPTSVAENSATSLVRPVPVSLPLGHIYSHGYPTASPSSVPSQTIPSVQMGITQQVKPKGTQSPPQDLPSCKRIRTAFTSTQLLELEREFCANMYLSRLRRIEIASYLNLSEKQVKIWFQNRRVKYKKEEGSQPKEKCNCLRSCSNGNILTNKDKESSEHVLNICPGVRDEATTPEKFSNYVKEERDEVEEKETEEKEMRTSLPLSYYNYLFKIFFFCASSQEIFRRSSRSSPFVLLHKKSSEDLQDLLLLCFFTRNLRSSKSFSFVLLHKKSSEDLLDLVLLCFFTRNLQKIF</sequence>
<dbReference type="OrthoDB" id="6159439at2759"/>
<feature type="domain" description="Homeobox" evidence="7">
    <location>
        <begin position="189"/>
        <end position="249"/>
    </location>
</feature>
<gene>
    <name evidence="8" type="primary">Gsx1</name>
    <name evidence="8" type="ORF">Anas_03495</name>
</gene>
<evidence type="ECO:0000256" key="6">
    <source>
        <dbReference type="RuleBase" id="RU000682"/>
    </source>
</evidence>
<proteinExistence type="predicted"/>
<dbReference type="GO" id="GO:0000981">
    <property type="term" value="F:DNA-binding transcription factor activity, RNA polymerase II-specific"/>
    <property type="evidence" value="ECO:0007669"/>
    <property type="project" value="InterPro"/>
</dbReference>
<keyword evidence="2 5" id="KW-0238">DNA-binding</keyword>
<dbReference type="PROSITE" id="PS50071">
    <property type="entry name" value="HOMEOBOX_2"/>
    <property type="match status" value="1"/>
</dbReference>